<dbReference type="STRING" id="619304.SAMN05421760_10314"/>
<proteinExistence type="predicted"/>
<keyword evidence="1" id="KW-0812">Transmembrane</keyword>
<dbReference type="RefSeq" id="WP_054339621.1">
    <property type="nucleotide sequence ID" value="NZ_FTOE01000003.1"/>
</dbReference>
<organism evidence="2 3">
    <name type="scientific">Neptunomonas antarctica</name>
    <dbReference type="NCBI Taxonomy" id="619304"/>
    <lineage>
        <taxon>Bacteria</taxon>
        <taxon>Pseudomonadati</taxon>
        <taxon>Pseudomonadota</taxon>
        <taxon>Gammaproteobacteria</taxon>
        <taxon>Oceanospirillales</taxon>
        <taxon>Oceanospirillaceae</taxon>
        <taxon>Neptunomonas</taxon>
    </lineage>
</organism>
<dbReference type="AlphaFoldDB" id="A0A1N7KVL7"/>
<dbReference type="OrthoDB" id="952847at2"/>
<evidence type="ECO:0000313" key="2">
    <source>
        <dbReference type="EMBL" id="SIS65682.1"/>
    </source>
</evidence>
<dbReference type="EMBL" id="FTOE01000003">
    <property type="protein sequence ID" value="SIS65682.1"/>
    <property type="molecule type" value="Genomic_DNA"/>
</dbReference>
<gene>
    <name evidence="2" type="ORF">SAMN05421760_10314</name>
</gene>
<reference evidence="3" key="1">
    <citation type="submission" date="2017-01" db="EMBL/GenBank/DDBJ databases">
        <authorList>
            <person name="Varghese N."/>
            <person name="Submissions S."/>
        </authorList>
    </citation>
    <scope>NUCLEOTIDE SEQUENCE [LARGE SCALE GENOMIC DNA]</scope>
    <source>
        <strain evidence="3">DSM 22306</strain>
    </source>
</reference>
<name>A0A1N7KVL7_9GAMM</name>
<keyword evidence="3" id="KW-1185">Reference proteome</keyword>
<evidence type="ECO:0000313" key="3">
    <source>
        <dbReference type="Proteomes" id="UP000185999"/>
    </source>
</evidence>
<sequence>MTQPEHTGSAQHELEHTVQPTRTLIKASAFAVVFGAIVLTIAILPAEYGIDPTGVGAALGLTKLANAAPIKPVQQAAVGSSGKFQMHSTEITVPAGEGLEYKFSALKGDVILYAWQSGNSELFFDFHGEPKGDTTGYFQSYTVSTSNKVRGSLTAPFEGSHGWYWENKGSVPVTVSLKIQGNYEIIGIK</sequence>
<keyword evidence="1" id="KW-1133">Transmembrane helix</keyword>
<evidence type="ECO:0000256" key="1">
    <source>
        <dbReference type="SAM" id="Phobius"/>
    </source>
</evidence>
<feature type="transmembrane region" description="Helical" evidence="1">
    <location>
        <begin position="24"/>
        <end position="44"/>
    </location>
</feature>
<keyword evidence="1" id="KW-0472">Membrane</keyword>
<protein>
    <recommendedName>
        <fullName evidence="4">Transmembrane anchor protein</fullName>
    </recommendedName>
</protein>
<accession>A0A1N7KVL7</accession>
<dbReference type="Proteomes" id="UP000185999">
    <property type="component" value="Unassembled WGS sequence"/>
</dbReference>
<evidence type="ECO:0008006" key="4">
    <source>
        <dbReference type="Google" id="ProtNLM"/>
    </source>
</evidence>